<organism evidence="3 4">
    <name type="scientific">Actinomycetospora chibensis</name>
    <dbReference type="NCBI Taxonomy" id="663606"/>
    <lineage>
        <taxon>Bacteria</taxon>
        <taxon>Bacillati</taxon>
        <taxon>Actinomycetota</taxon>
        <taxon>Actinomycetes</taxon>
        <taxon>Pseudonocardiales</taxon>
        <taxon>Pseudonocardiaceae</taxon>
        <taxon>Actinomycetospora</taxon>
    </lineage>
</organism>
<keyword evidence="2" id="KW-1133">Transmembrane helix</keyword>
<dbReference type="EMBL" id="JBHSIM010000028">
    <property type="protein sequence ID" value="MFC4833414.1"/>
    <property type="molecule type" value="Genomic_DNA"/>
</dbReference>
<keyword evidence="2" id="KW-0472">Membrane</keyword>
<dbReference type="RefSeq" id="WP_274189260.1">
    <property type="nucleotide sequence ID" value="NZ_BAABHN010000028.1"/>
</dbReference>
<gene>
    <name evidence="3" type="ORF">ACFPEL_13460</name>
</gene>
<keyword evidence="2" id="KW-0812">Transmembrane</keyword>
<name>A0ABV9RIL7_9PSEU</name>
<feature type="transmembrane region" description="Helical" evidence="2">
    <location>
        <begin position="246"/>
        <end position="267"/>
    </location>
</feature>
<feature type="transmembrane region" description="Helical" evidence="2">
    <location>
        <begin position="93"/>
        <end position="111"/>
    </location>
</feature>
<protein>
    <submittedName>
        <fullName evidence="3">Uncharacterized protein</fullName>
    </submittedName>
</protein>
<feature type="transmembrane region" description="Helical" evidence="2">
    <location>
        <begin position="211"/>
        <end position="234"/>
    </location>
</feature>
<evidence type="ECO:0000256" key="1">
    <source>
        <dbReference type="SAM" id="MobiDB-lite"/>
    </source>
</evidence>
<feature type="transmembrane region" description="Helical" evidence="2">
    <location>
        <begin position="118"/>
        <end position="136"/>
    </location>
</feature>
<evidence type="ECO:0000313" key="3">
    <source>
        <dbReference type="EMBL" id="MFC4833414.1"/>
    </source>
</evidence>
<comment type="caution">
    <text evidence="3">The sequence shown here is derived from an EMBL/GenBank/DDBJ whole genome shotgun (WGS) entry which is preliminary data.</text>
</comment>
<reference evidence="4" key="1">
    <citation type="journal article" date="2019" name="Int. J. Syst. Evol. Microbiol.">
        <title>The Global Catalogue of Microorganisms (GCM) 10K type strain sequencing project: providing services to taxonomists for standard genome sequencing and annotation.</title>
        <authorList>
            <consortium name="The Broad Institute Genomics Platform"/>
            <consortium name="The Broad Institute Genome Sequencing Center for Infectious Disease"/>
            <person name="Wu L."/>
            <person name="Ma J."/>
        </authorList>
    </citation>
    <scope>NUCLEOTIDE SEQUENCE [LARGE SCALE GENOMIC DNA]</scope>
    <source>
        <strain evidence="4">CCUG 50347</strain>
    </source>
</reference>
<evidence type="ECO:0000313" key="4">
    <source>
        <dbReference type="Proteomes" id="UP001595909"/>
    </source>
</evidence>
<accession>A0ABV9RIL7</accession>
<sequence length="416" mass="43601">MAAPARSAHPVGRPGVAPRFARAPVPWPSAVLPDELPDELPGHPGSRFEVVRVFVGEHRARLLRLGLHLLVAALPLLAILAHVFGIAPMNVTAGLLVVPLTLVTLLLGVFSPAGEERLLLAGAMWGVLATLVYDAVRLDTVYLLGWWGDFIPRVGTWILGSGPAADAGSSVVGAVVGYLWRYVGDGGGIGVAFFVLVAATGLRRWGERATVAASVTFAVFPVWTGLVATVALAPRGQQQMFPLTPATVLLSLVGHLVFGLVLGLGCARCRRLEEYWPWTPLLDLRRGAAAGPAPARPARSGDGWGPPALVTTGGDDPERTEIRPLAPPRPARTHREGARPRPLGPVSGPVRVLDMPPGPGPVVRAGPGPVPIARPVRPATGPWPHPAPLRTDPWSGPVRSRATSSAKAPPGRAGRG</sequence>
<proteinExistence type="predicted"/>
<feature type="transmembrane region" description="Helical" evidence="2">
    <location>
        <begin position="179"/>
        <end position="199"/>
    </location>
</feature>
<evidence type="ECO:0000256" key="2">
    <source>
        <dbReference type="SAM" id="Phobius"/>
    </source>
</evidence>
<feature type="transmembrane region" description="Helical" evidence="2">
    <location>
        <begin position="67"/>
        <end position="87"/>
    </location>
</feature>
<feature type="region of interest" description="Disordered" evidence="1">
    <location>
        <begin position="289"/>
        <end position="416"/>
    </location>
</feature>
<keyword evidence="4" id="KW-1185">Reference proteome</keyword>
<feature type="compositionally biased region" description="Low complexity" evidence="1">
    <location>
        <begin position="289"/>
        <end position="301"/>
    </location>
</feature>
<dbReference type="Proteomes" id="UP001595909">
    <property type="component" value="Unassembled WGS sequence"/>
</dbReference>